<dbReference type="EMBL" id="CM007890">
    <property type="protein sequence ID" value="OTG37901.1"/>
    <property type="molecule type" value="Genomic_DNA"/>
</dbReference>
<proteinExistence type="predicted"/>
<name>A0A251VT30_HELAN</name>
<organism evidence="1 2">
    <name type="scientific">Helianthus annuus</name>
    <name type="common">Common sunflower</name>
    <dbReference type="NCBI Taxonomy" id="4232"/>
    <lineage>
        <taxon>Eukaryota</taxon>
        <taxon>Viridiplantae</taxon>
        <taxon>Streptophyta</taxon>
        <taxon>Embryophyta</taxon>
        <taxon>Tracheophyta</taxon>
        <taxon>Spermatophyta</taxon>
        <taxon>Magnoliopsida</taxon>
        <taxon>eudicotyledons</taxon>
        <taxon>Gunneridae</taxon>
        <taxon>Pentapetalae</taxon>
        <taxon>asterids</taxon>
        <taxon>campanulids</taxon>
        <taxon>Asterales</taxon>
        <taxon>Asteraceae</taxon>
        <taxon>Asteroideae</taxon>
        <taxon>Heliantheae alliance</taxon>
        <taxon>Heliantheae</taxon>
        <taxon>Helianthus</taxon>
    </lineage>
</organism>
<dbReference type="Proteomes" id="UP000215914">
    <property type="component" value="Chromosome 1"/>
</dbReference>
<evidence type="ECO:0000313" key="2">
    <source>
        <dbReference type="Proteomes" id="UP000215914"/>
    </source>
</evidence>
<gene>
    <name evidence="1" type="ORF">HannXRQ_Chr01g0023911</name>
</gene>
<dbReference type="AlphaFoldDB" id="A0A251VT30"/>
<dbReference type="InParanoid" id="A0A251VT30"/>
<reference evidence="2" key="1">
    <citation type="journal article" date="2017" name="Nature">
        <title>The sunflower genome provides insights into oil metabolism, flowering and Asterid evolution.</title>
        <authorList>
            <person name="Badouin H."/>
            <person name="Gouzy J."/>
            <person name="Grassa C.J."/>
            <person name="Murat F."/>
            <person name="Staton S.E."/>
            <person name="Cottret L."/>
            <person name="Lelandais-Briere C."/>
            <person name="Owens G.L."/>
            <person name="Carrere S."/>
            <person name="Mayjonade B."/>
            <person name="Legrand L."/>
            <person name="Gill N."/>
            <person name="Kane N.C."/>
            <person name="Bowers J.E."/>
            <person name="Hubner S."/>
            <person name="Bellec A."/>
            <person name="Berard A."/>
            <person name="Berges H."/>
            <person name="Blanchet N."/>
            <person name="Boniface M.C."/>
            <person name="Brunel D."/>
            <person name="Catrice O."/>
            <person name="Chaidir N."/>
            <person name="Claudel C."/>
            <person name="Donnadieu C."/>
            <person name="Faraut T."/>
            <person name="Fievet G."/>
            <person name="Helmstetter N."/>
            <person name="King M."/>
            <person name="Knapp S.J."/>
            <person name="Lai Z."/>
            <person name="Le Paslier M.C."/>
            <person name="Lippi Y."/>
            <person name="Lorenzon L."/>
            <person name="Mandel J.R."/>
            <person name="Marage G."/>
            <person name="Marchand G."/>
            <person name="Marquand E."/>
            <person name="Bret-Mestries E."/>
            <person name="Morien E."/>
            <person name="Nambeesan S."/>
            <person name="Nguyen T."/>
            <person name="Pegot-Espagnet P."/>
            <person name="Pouilly N."/>
            <person name="Raftis F."/>
            <person name="Sallet E."/>
            <person name="Schiex T."/>
            <person name="Thomas J."/>
            <person name="Vandecasteele C."/>
            <person name="Vares D."/>
            <person name="Vear F."/>
            <person name="Vautrin S."/>
            <person name="Crespi M."/>
            <person name="Mangin B."/>
            <person name="Burke J.M."/>
            <person name="Salse J."/>
            <person name="Munos S."/>
            <person name="Vincourt P."/>
            <person name="Rieseberg L.H."/>
            <person name="Langlade N.B."/>
        </authorList>
    </citation>
    <scope>NUCLEOTIDE SEQUENCE [LARGE SCALE GENOMIC DNA]</scope>
    <source>
        <strain evidence="2">cv. SF193</strain>
    </source>
</reference>
<protein>
    <submittedName>
        <fullName evidence="1">Uncharacterized protein</fullName>
    </submittedName>
</protein>
<keyword evidence="2" id="KW-1185">Reference proteome</keyword>
<accession>A0A251VT30</accession>
<evidence type="ECO:0000313" key="1">
    <source>
        <dbReference type="EMBL" id="OTG37901.1"/>
    </source>
</evidence>
<sequence length="57" mass="6702">MRRVISKLDINITAKICSLWPDNWEFGRHSPSSYIRFFNLVSSCLYHHSFFVPSHGC</sequence>